<keyword evidence="1 5" id="KW-0489">Methyltransferase</keyword>
<dbReference type="PROSITE" id="PS50102">
    <property type="entry name" value="RRM"/>
    <property type="match status" value="1"/>
</dbReference>
<comment type="caution">
    <text evidence="5">Lacks conserved residue(s) required for the propagation of feature annotation.</text>
</comment>
<dbReference type="InterPro" id="IPR029063">
    <property type="entry name" value="SAM-dependent_MTases_sf"/>
</dbReference>
<organism evidence="8 9">
    <name type="scientific">Syncephalastrum racemosum</name>
    <name type="common">Filamentous fungus</name>
    <dbReference type="NCBI Taxonomy" id="13706"/>
    <lineage>
        <taxon>Eukaryota</taxon>
        <taxon>Fungi</taxon>
        <taxon>Fungi incertae sedis</taxon>
        <taxon>Mucoromycota</taxon>
        <taxon>Mucoromycotina</taxon>
        <taxon>Mucoromycetes</taxon>
        <taxon>Mucorales</taxon>
        <taxon>Syncephalastraceae</taxon>
        <taxon>Syncephalastrum</taxon>
    </lineage>
</organism>
<gene>
    <name evidence="8" type="ORF">BCR43DRAFT_487119</name>
</gene>
<dbReference type="InParanoid" id="A0A1X2HQB9"/>
<evidence type="ECO:0000256" key="6">
    <source>
        <dbReference type="SAM" id="MobiDB-lite"/>
    </source>
</evidence>
<dbReference type="InterPro" id="IPR010280">
    <property type="entry name" value="U5_MeTrfase_fam"/>
</dbReference>
<feature type="domain" description="RRM" evidence="7">
    <location>
        <begin position="31"/>
        <end position="101"/>
    </location>
</feature>
<dbReference type="GO" id="GO:0008173">
    <property type="term" value="F:RNA methyltransferase activity"/>
    <property type="evidence" value="ECO:0007669"/>
    <property type="project" value="InterPro"/>
</dbReference>
<dbReference type="InterPro" id="IPR045850">
    <property type="entry name" value="TRM2_met"/>
</dbReference>
<evidence type="ECO:0000256" key="5">
    <source>
        <dbReference type="PROSITE-ProRule" id="PRU01024"/>
    </source>
</evidence>
<dbReference type="GO" id="GO:0032259">
    <property type="term" value="P:methylation"/>
    <property type="evidence" value="ECO:0007669"/>
    <property type="project" value="UniProtKB-KW"/>
</dbReference>
<dbReference type="AlphaFoldDB" id="A0A1X2HQB9"/>
<evidence type="ECO:0000256" key="1">
    <source>
        <dbReference type="ARBA" id="ARBA00022603"/>
    </source>
</evidence>
<evidence type="ECO:0000256" key="3">
    <source>
        <dbReference type="ARBA" id="ARBA00022691"/>
    </source>
</evidence>
<dbReference type="InterPro" id="IPR012677">
    <property type="entry name" value="Nucleotide-bd_a/b_plait_sf"/>
</dbReference>
<dbReference type="PANTHER" id="PTHR45904:SF2">
    <property type="entry name" value="TRNA (URACIL-5-)-METHYLTRANSFERASE HOMOLOG A"/>
    <property type="match status" value="1"/>
</dbReference>
<keyword evidence="3 5" id="KW-0949">S-adenosyl-L-methionine</keyword>
<dbReference type="GO" id="GO:0003723">
    <property type="term" value="F:RNA binding"/>
    <property type="evidence" value="ECO:0007669"/>
    <property type="project" value="UniProtKB-UniRule"/>
</dbReference>
<accession>A0A1X2HQB9</accession>
<dbReference type="GO" id="GO:0006396">
    <property type="term" value="P:RNA processing"/>
    <property type="evidence" value="ECO:0007669"/>
    <property type="project" value="InterPro"/>
</dbReference>
<dbReference type="PANTHER" id="PTHR45904">
    <property type="entry name" value="TRNA (URACIL-5-)-METHYLTRANSFERASE"/>
    <property type="match status" value="1"/>
</dbReference>
<feature type="binding site" evidence="5">
    <location>
        <position position="433"/>
    </location>
    <ligand>
        <name>S-adenosyl-L-methionine</name>
        <dbReference type="ChEBI" id="CHEBI:59789"/>
    </ligand>
</feature>
<evidence type="ECO:0000256" key="2">
    <source>
        <dbReference type="ARBA" id="ARBA00022679"/>
    </source>
</evidence>
<dbReference type="CDD" id="cd02440">
    <property type="entry name" value="AdoMet_MTases"/>
    <property type="match status" value="1"/>
</dbReference>
<evidence type="ECO:0000313" key="9">
    <source>
        <dbReference type="Proteomes" id="UP000242180"/>
    </source>
</evidence>
<comment type="caution">
    <text evidence="8">The sequence shown here is derived from an EMBL/GenBank/DDBJ whole genome shotgun (WGS) entry which is preliminary data.</text>
</comment>
<dbReference type="EMBL" id="MCGN01000002">
    <property type="protein sequence ID" value="ORZ01558.1"/>
    <property type="molecule type" value="Genomic_DNA"/>
</dbReference>
<dbReference type="Pfam" id="PF05958">
    <property type="entry name" value="tRNA_U5-meth_tr"/>
    <property type="match status" value="1"/>
</dbReference>
<keyword evidence="2 5" id="KW-0808">Transferase</keyword>
<dbReference type="SUPFAM" id="SSF53335">
    <property type="entry name" value="S-adenosyl-L-methionine-dependent methyltransferases"/>
    <property type="match status" value="1"/>
</dbReference>
<feature type="region of interest" description="Disordered" evidence="6">
    <location>
        <begin position="110"/>
        <end position="138"/>
    </location>
</feature>
<proteinExistence type="inferred from homology"/>
<feature type="binding site" evidence="5">
    <location>
        <position position="381"/>
    </location>
    <ligand>
        <name>S-adenosyl-L-methionine</name>
        <dbReference type="ChEBI" id="CHEBI:59789"/>
    </ligand>
</feature>
<dbReference type="SUPFAM" id="SSF54928">
    <property type="entry name" value="RNA-binding domain, RBD"/>
    <property type="match status" value="1"/>
</dbReference>
<dbReference type="Proteomes" id="UP000242180">
    <property type="component" value="Unassembled WGS sequence"/>
</dbReference>
<sequence>MFRTHRRLLARICIPLQRRFMATEGKDRLLHRVKVLNLPRHENAAIKRLFQSFELGPFKKAPKWEYAFLNFETEGAAQEAMKKLEGVEFKRKTLQTEYMPVSEEEYRQRFQQKTSTPAVMDEQQKQQEQDTRSPAQRLADQVTPLHDTAYEDQLQQKHRRNAKQLANLKRQVAALPTLRSDPDKKTQVAWAFEKENPIQILDPIASPEENGYRTKCEFTMGRDLEGKPTVGFLLGQYRHGFTSVLDPSDCLHVPRTAKLIAQKMQDYIRASKYDVYDKVEKKGVWRSLMVKAQRTGDVMIVIQLKASELDDAQLDAEKKKLVEFWTAQNEIAITTLLVQRWDGESNGFTEKGVTETLLGDGYVYEELLGCRFRISSSAFFQVNTPATELLYAKCAEWCNIDKNKKTTLLDLCCGTGTIGITMARTVDRVIGIEMISDAIVDAQANAEMNQIKNVQYHASKVEERIDVVANEKNEEVVAVFDPPRSGVHSSVIRAVRESPQIRKVIFISCDARQAMDSFVKSLPADV</sequence>
<name>A0A1X2HQB9_SYNRA</name>
<dbReference type="Gene3D" id="3.30.70.330">
    <property type="match status" value="1"/>
</dbReference>
<keyword evidence="9" id="KW-1185">Reference proteome</keyword>
<dbReference type="Gene3D" id="3.40.50.150">
    <property type="entry name" value="Vaccinia Virus protein VP39"/>
    <property type="match status" value="1"/>
</dbReference>
<feature type="active site" description="Nucleophile" evidence="5">
    <location>
        <position position="509"/>
    </location>
</feature>
<evidence type="ECO:0000259" key="7">
    <source>
        <dbReference type="PROSITE" id="PS50102"/>
    </source>
</evidence>
<protein>
    <submittedName>
        <fullName evidence="8">S-adenosyl-L-methionine-dependent methyltransferase</fullName>
    </submittedName>
</protein>
<evidence type="ECO:0000313" key="8">
    <source>
        <dbReference type="EMBL" id="ORZ01558.1"/>
    </source>
</evidence>
<dbReference type="OMA" id="HGQPHIY"/>
<feature type="binding site" evidence="5">
    <location>
        <position position="481"/>
    </location>
    <ligand>
        <name>S-adenosyl-L-methionine</name>
        <dbReference type="ChEBI" id="CHEBI:59789"/>
    </ligand>
</feature>
<dbReference type="PROSITE" id="PS51687">
    <property type="entry name" value="SAM_MT_RNA_M5U"/>
    <property type="match status" value="1"/>
</dbReference>
<evidence type="ECO:0000256" key="4">
    <source>
        <dbReference type="PROSITE-ProRule" id="PRU00176"/>
    </source>
</evidence>
<dbReference type="STRING" id="13706.A0A1X2HQB9"/>
<comment type="similarity">
    <text evidence="5">Belongs to the class I-like SAM-binding methyltransferase superfamily. RNA M5U methyltransferase family.</text>
</comment>
<dbReference type="OrthoDB" id="10250660at2759"/>
<dbReference type="Gene3D" id="2.40.50.1070">
    <property type="match status" value="1"/>
</dbReference>
<keyword evidence="4" id="KW-0694">RNA-binding</keyword>
<dbReference type="InterPro" id="IPR035979">
    <property type="entry name" value="RBD_domain_sf"/>
</dbReference>
<feature type="compositionally biased region" description="Basic and acidic residues" evidence="6">
    <location>
        <begin position="122"/>
        <end position="131"/>
    </location>
</feature>
<reference evidence="8 9" key="1">
    <citation type="submission" date="2016-07" db="EMBL/GenBank/DDBJ databases">
        <title>Pervasive Adenine N6-methylation of Active Genes in Fungi.</title>
        <authorList>
            <consortium name="DOE Joint Genome Institute"/>
            <person name="Mondo S.J."/>
            <person name="Dannebaum R.O."/>
            <person name="Kuo R.C."/>
            <person name="Labutti K."/>
            <person name="Haridas S."/>
            <person name="Kuo A."/>
            <person name="Salamov A."/>
            <person name="Ahrendt S.R."/>
            <person name="Lipzen A."/>
            <person name="Sullivan W."/>
            <person name="Andreopoulos W.B."/>
            <person name="Clum A."/>
            <person name="Lindquist E."/>
            <person name="Daum C."/>
            <person name="Ramamoorthy G.K."/>
            <person name="Gryganskyi A."/>
            <person name="Culley D."/>
            <person name="Magnuson J.K."/>
            <person name="James T.Y."/>
            <person name="O'Malley M.A."/>
            <person name="Stajich J.E."/>
            <person name="Spatafora J.W."/>
            <person name="Visel A."/>
            <person name="Grigoriev I.V."/>
        </authorList>
    </citation>
    <scope>NUCLEOTIDE SEQUENCE [LARGE SCALE GENOMIC DNA]</scope>
    <source>
        <strain evidence="8 9">NRRL 2496</strain>
    </source>
</reference>
<dbReference type="InterPro" id="IPR000504">
    <property type="entry name" value="RRM_dom"/>
</dbReference>